<evidence type="ECO:0000256" key="10">
    <source>
        <dbReference type="ARBA" id="ARBA00023136"/>
    </source>
</evidence>
<accession>A0A1Q8ZUV2</accession>
<dbReference type="PANTHER" id="PTHR30531:SF12">
    <property type="entry name" value="FLAGELLAR BIOSYNTHETIC PROTEIN FLHB"/>
    <property type="match status" value="1"/>
</dbReference>
<dbReference type="Gene3D" id="6.10.250.2080">
    <property type="match status" value="1"/>
</dbReference>
<keyword evidence="10 13" id="KW-0472">Membrane</keyword>
<dbReference type="FunFam" id="3.40.1690.10:FF:000001">
    <property type="entry name" value="Flagellar biosynthetic protein FlhB"/>
    <property type="match status" value="1"/>
</dbReference>
<evidence type="ECO:0000256" key="2">
    <source>
        <dbReference type="ARBA" id="ARBA00010690"/>
    </source>
</evidence>
<feature type="transmembrane region" description="Helical" evidence="13">
    <location>
        <begin position="191"/>
        <end position="213"/>
    </location>
</feature>
<dbReference type="NCBIfam" id="TIGR00328">
    <property type="entry name" value="flhB"/>
    <property type="match status" value="1"/>
</dbReference>
<feature type="transmembrane region" description="Helical" evidence="13">
    <location>
        <begin position="87"/>
        <end position="108"/>
    </location>
</feature>
<dbReference type="GO" id="GO:0005886">
    <property type="term" value="C:plasma membrane"/>
    <property type="evidence" value="ECO:0007669"/>
    <property type="project" value="UniProtKB-SubCell"/>
</dbReference>
<dbReference type="InterPro" id="IPR006136">
    <property type="entry name" value="FlhB"/>
</dbReference>
<dbReference type="InterPro" id="IPR006135">
    <property type="entry name" value="T3SS_substrate_exporter"/>
</dbReference>
<dbReference type="InterPro" id="IPR029025">
    <property type="entry name" value="T3SS_substrate_exporter_C"/>
</dbReference>
<evidence type="ECO:0000256" key="8">
    <source>
        <dbReference type="ARBA" id="ARBA00022927"/>
    </source>
</evidence>
<dbReference type="SUPFAM" id="SSF160544">
    <property type="entry name" value="EscU C-terminal domain-like"/>
    <property type="match status" value="1"/>
</dbReference>
<keyword evidence="11 13" id="KW-1006">Bacterial flagellum protein export</keyword>
<dbReference type="Gene3D" id="3.40.1690.10">
    <property type="entry name" value="secretion proteins EscU"/>
    <property type="match status" value="1"/>
</dbReference>
<evidence type="ECO:0000313" key="15">
    <source>
        <dbReference type="EMBL" id="OLP45836.1"/>
    </source>
</evidence>
<dbReference type="OrthoDB" id="9807950at2"/>
<evidence type="ECO:0000256" key="1">
    <source>
        <dbReference type="ARBA" id="ARBA00004651"/>
    </source>
</evidence>
<evidence type="ECO:0000256" key="5">
    <source>
        <dbReference type="ARBA" id="ARBA00022475"/>
    </source>
</evidence>
<keyword evidence="15" id="KW-0969">Cilium</keyword>
<evidence type="ECO:0000256" key="4">
    <source>
        <dbReference type="ARBA" id="ARBA00022448"/>
    </source>
</evidence>
<evidence type="ECO:0000256" key="11">
    <source>
        <dbReference type="ARBA" id="ARBA00023225"/>
    </source>
</evidence>
<keyword evidence="8 13" id="KW-0653">Protein transport</keyword>
<comment type="caution">
    <text evidence="15">The sequence shown here is derived from an EMBL/GenBank/DDBJ whole genome shotgun (WGS) entry which is preliminary data.</text>
</comment>
<keyword evidence="15" id="KW-0966">Cell projection</keyword>
<dbReference type="Proteomes" id="UP000186894">
    <property type="component" value="Unassembled WGS sequence"/>
</dbReference>
<keyword evidence="5 13" id="KW-1003">Cell membrane</keyword>
<sequence>MADDEDKDSKTEDPSDKKIRDAMEKGNIPVSREAAFFATTLAFYVYFVFFLPDGMSKMYATLRDLFEKPDQWLIGTGPDVTSLFVHLGWSMSALLAPALILFMVFGLAQSFAQHLPGFVLNRIAPQASRISITAGFGRLFSVTGMIEFGKSLFKIVIVAIIMFVSLRKEYFGTLDAMFSDPQVIFVKLTSIIKEMLIIILFATGLLTAVDLAWTRYDWYQKLRMTKQEVKDEHKQSQGDPLIKSRQRSAQRDQARRRMIASVPRATMVITNPTHFAVALRYVREEMDAPMVLAKGQDLIALKIREIARENDIPIFEDPPLARSMFAQVSVDSVIPPIFYRAVAEIVQRMYAAEAKKKRRLS</sequence>
<comment type="subcellular location">
    <subcellularLocation>
        <location evidence="1">Cell membrane</location>
        <topology evidence="1">Multi-pass membrane protein</topology>
    </subcellularLocation>
</comment>
<keyword evidence="4 13" id="KW-0813">Transport</keyword>
<dbReference type="PRINTS" id="PR00950">
    <property type="entry name" value="TYPE3IMSPROT"/>
</dbReference>
<evidence type="ECO:0000256" key="7">
    <source>
        <dbReference type="ARBA" id="ARBA00022795"/>
    </source>
</evidence>
<dbReference type="STRING" id="1867956.BJF95_12045"/>
<keyword evidence="15" id="KW-0282">Flagellum</keyword>
<dbReference type="AlphaFoldDB" id="A0A1Q8ZUV2"/>
<organism evidence="15 16">
    <name type="scientific">Rhizobium oryziradicis</name>
    <dbReference type="NCBI Taxonomy" id="1867956"/>
    <lineage>
        <taxon>Bacteria</taxon>
        <taxon>Pseudomonadati</taxon>
        <taxon>Pseudomonadota</taxon>
        <taxon>Alphaproteobacteria</taxon>
        <taxon>Hyphomicrobiales</taxon>
        <taxon>Rhizobiaceae</taxon>
        <taxon>Rhizobium/Agrobacterium group</taxon>
        <taxon>Rhizobium</taxon>
    </lineage>
</organism>
<evidence type="ECO:0000256" key="9">
    <source>
        <dbReference type="ARBA" id="ARBA00022989"/>
    </source>
</evidence>
<comment type="caution">
    <text evidence="13">Lacks conserved residue(s) required for the propagation of feature annotation.</text>
</comment>
<feature type="compositionally biased region" description="Basic and acidic residues" evidence="14">
    <location>
        <begin position="7"/>
        <end position="22"/>
    </location>
</feature>
<dbReference type="RefSeq" id="WP_075638841.1">
    <property type="nucleotide sequence ID" value="NZ_MKIM01000024.1"/>
</dbReference>
<dbReference type="EMBL" id="MKIM01000024">
    <property type="protein sequence ID" value="OLP45836.1"/>
    <property type="molecule type" value="Genomic_DNA"/>
</dbReference>
<comment type="function">
    <text evidence="12 13">Required for formation of the rod structure in the basal body of the flagellar apparatus. Together with FliI and FliH, may constitute the export apparatus of flagellin.</text>
</comment>
<reference evidence="15 16" key="1">
    <citation type="submission" date="2016-09" db="EMBL/GenBank/DDBJ databases">
        <title>Rhizobium oryziradicis sp. nov., isolated from the root of rice.</title>
        <authorList>
            <person name="Zhao J."/>
            <person name="Zhang X."/>
        </authorList>
    </citation>
    <scope>NUCLEOTIDE SEQUENCE [LARGE SCALE GENOMIC DNA]</scope>
    <source>
        <strain evidence="15 16">N19</strain>
    </source>
</reference>
<keyword evidence="6 13" id="KW-0812">Transmembrane</keyword>
<evidence type="ECO:0000256" key="6">
    <source>
        <dbReference type="ARBA" id="ARBA00022692"/>
    </source>
</evidence>
<name>A0A1Q8ZUV2_9HYPH</name>
<evidence type="ECO:0000256" key="12">
    <source>
        <dbReference type="ARBA" id="ARBA00025078"/>
    </source>
</evidence>
<evidence type="ECO:0000313" key="16">
    <source>
        <dbReference type="Proteomes" id="UP000186894"/>
    </source>
</evidence>
<keyword evidence="7 13" id="KW-1005">Bacterial flagellum biogenesis</keyword>
<feature type="transmembrane region" description="Helical" evidence="13">
    <location>
        <begin position="34"/>
        <end position="52"/>
    </location>
</feature>
<evidence type="ECO:0000256" key="13">
    <source>
        <dbReference type="RuleBase" id="RU364091"/>
    </source>
</evidence>
<feature type="region of interest" description="Disordered" evidence="14">
    <location>
        <begin position="229"/>
        <end position="253"/>
    </location>
</feature>
<evidence type="ECO:0000256" key="14">
    <source>
        <dbReference type="SAM" id="MobiDB-lite"/>
    </source>
</evidence>
<evidence type="ECO:0000256" key="3">
    <source>
        <dbReference type="ARBA" id="ARBA00021622"/>
    </source>
</evidence>
<protein>
    <recommendedName>
        <fullName evidence="3 13">Flagellar biosynthetic protein FlhB</fullName>
    </recommendedName>
</protein>
<dbReference type="Pfam" id="PF01312">
    <property type="entry name" value="Bac_export_2"/>
    <property type="match status" value="1"/>
</dbReference>
<dbReference type="GO" id="GO:0044780">
    <property type="term" value="P:bacterial-type flagellum assembly"/>
    <property type="evidence" value="ECO:0007669"/>
    <property type="project" value="InterPro"/>
</dbReference>
<proteinExistence type="inferred from homology"/>
<dbReference type="PANTHER" id="PTHR30531">
    <property type="entry name" value="FLAGELLAR BIOSYNTHETIC PROTEIN FLHB"/>
    <property type="match status" value="1"/>
</dbReference>
<dbReference type="GO" id="GO:0009306">
    <property type="term" value="P:protein secretion"/>
    <property type="evidence" value="ECO:0007669"/>
    <property type="project" value="InterPro"/>
</dbReference>
<keyword evidence="9 13" id="KW-1133">Transmembrane helix</keyword>
<comment type="similarity">
    <text evidence="2 13">Belongs to the type III secretion exporter family.</text>
</comment>
<gene>
    <name evidence="13" type="primary">flhB</name>
    <name evidence="15" type="ORF">BJF95_12045</name>
</gene>
<feature type="region of interest" description="Disordered" evidence="14">
    <location>
        <begin position="1"/>
        <end position="22"/>
    </location>
</feature>
<keyword evidence="16" id="KW-1185">Reference proteome</keyword>